<dbReference type="EMBL" id="JADCUA010000035">
    <property type="protein sequence ID" value="KAH9829891.1"/>
    <property type="molecule type" value="Genomic_DNA"/>
</dbReference>
<feature type="region of interest" description="Disordered" evidence="1">
    <location>
        <begin position="1"/>
        <end position="38"/>
    </location>
</feature>
<proteinExistence type="predicted"/>
<gene>
    <name evidence="2" type="ORF">C8Q71DRAFT_911676</name>
</gene>
<feature type="compositionally biased region" description="Polar residues" evidence="1">
    <location>
        <begin position="28"/>
        <end position="38"/>
    </location>
</feature>
<comment type="caution">
    <text evidence="2">The sequence shown here is derived from an EMBL/GenBank/DDBJ whole genome shotgun (WGS) entry which is preliminary data.</text>
</comment>
<sequence length="537" mass="56442">MNNNARYNYPLVQDWTAPPRRQGPMPPSNNQSYMPSTSTSTADLAVAGDALDLRTAHHLSPAAAAPTFHFGSRPLPHRSIRPQAQAPSPFSLPILPALPARLAPATGSPSMGTPATATLTRRPVPRRRVNPLPARSSKAELGRTTSMHQPIEQAGPVAEGTSQAGGSASATLATTDANNGRRQAQSGGNKRRPESSRQRGSQNKKQKADAATKPPNQWTFMSVQFSEDGQPTDVAIPQGQPEEPRQLPSPVVKAPRAIRPKPAVALPSGSPSLKTQTPSPNETVDGASSQVALQHAPRKAEHSSLPVQPENAVNCAPRDTSVPVPSHRILSGSNILLHDVHEAEDTIFGEGTTITGSSTSNSPTLCEFDPVTPSSTAGNEGDADPAGASLSEKTTLFAKPVDDAPRDGTVSADVIPVSYDLDEALVESSQVGELERLTWLADDFFKAFNAAAPSSTAGNEGDADPAGASTLSEKTTVSAKPVDDAPRDGDKVSADVVPAAYGLDEAVVKSSEIGELERQTWLADDFYKAFNAADPYL</sequence>
<accession>A0ABQ8JZS3</accession>
<protein>
    <submittedName>
        <fullName evidence="2">Uncharacterized protein</fullName>
    </submittedName>
</protein>
<dbReference type="GeneID" id="72009872"/>
<name>A0ABQ8JZS3_9APHY</name>
<organism evidence="2 3">
    <name type="scientific">Rhodofomes roseus</name>
    <dbReference type="NCBI Taxonomy" id="34475"/>
    <lineage>
        <taxon>Eukaryota</taxon>
        <taxon>Fungi</taxon>
        <taxon>Dikarya</taxon>
        <taxon>Basidiomycota</taxon>
        <taxon>Agaricomycotina</taxon>
        <taxon>Agaricomycetes</taxon>
        <taxon>Polyporales</taxon>
        <taxon>Rhodofomes</taxon>
    </lineage>
</organism>
<evidence type="ECO:0000313" key="3">
    <source>
        <dbReference type="Proteomes" id="UP000814176"/>
    </source>
</evidence>
<feature type="compositionally biased region" description="Basic and acidic residues" evidence="1">
    <location>
        <begin position="481"/>
        <end position="491"/>
    </location>
</feature>
<feature type="region of interest" description="Disordered" evidence="1">
    <location>
        <begin position="101"/>
        <end position="217"/>
    </location>
</feature>
<feature type="compositionally biased region" description="Polar residues" evidence="1">
    <location>
        <begin position="469"/>
        <end position="478"/>
    </location>
</feature>
<feature type="region of interest" description="Disordered" evidence="1">
    <location>
        <begin position="229"/>
        <end position="312"/>
    </location>
</feature>
<reference evidence="2 3" key="1">
    <citation type="journal article" date="2021" name="Environ. Microbiol.">
        <title>Gene family expansions and transcriptome signatures uncover fungal adaptations to wood decay.</title>
        <authorList>
            <person name="Hage H."/>
            <person name="Miyauchi S."/>
            <person name="Viragh M."/>
            <person name="Drula E."/>
            <person name="Min B."/>
            <person name="Chaduli D."/>
            <person name="Navarro D."/>
            <person name="Favel A."/>
            <person name="Norest M."/>
            <person name="Lesage-Meessen L."/>
            <person name="Balint B."/>
            <person name="Merenyi Z."/>
            <person name="de Eugenio L."/>
            <person name="Morin E."/>
            <person name="Martinez A.T."/>
            <person name="Baldrian P."/>
            <person name="Stursova M."/>
            <person name="Martinez M.J."/>
            <person name="Novotny C."/>
            <person name="Magnuson J.K."/>
            <person name="Spatafora J.W."/>
            <person name="Maurice S."/>
            <person name="Pangilinan J."/>
            <person name="Andreopoulos W."/>
            <person name="LaButti K."/>
            <person name="Hundley H."/>
            <person name="Na H."/>
            <person name="Kuo A."/>
            <person name="Barry K."/>
            <person name="Lipzen A."/>
            <person name="Henrissat B."/>
            <person name="Riley R."/>
            <person name="Ahrendt S."/>
            <person name="Nagy L.G."/>
            <person name="Grigoriev I.V."/>
            <person name="Martin F."/>
            <person name="Rosso M.N."/>
        </authorList>
    </citation>
    <scope>NUCLEOTIDE SEQUENCE [LARGE SCALE GENOMIC DNA]</scope>
    <source>
        <strain evidence="2 3">CIRM-BRFM 1785</strain>
    </source>
</reference>
<feature type="compositionally biased region" description="Low complexity" evidence="1">
    <location>
        <begin position="158"/>
        <end position="177"/>
    </location>
</feature>
<dbReference type="RefSeq" id="XP_047773254.1">
    <property type="nucleotide sequence ID" value="XM_047929140.1"/>
</dbReference>
<dbReference type="Proteomes" id="UP000814176">
    <property type="component" value="Unassembled WGS sequence"/>
</dbReference>
<evidence type="ECO:0000313" key="2">
    <source>
        <dbReference type="EMBL" id="KAH9829891.1"/>
    </source>
</evidence>
<keyword evidence="3" id="KW-1185">Reference proteome</keyword>
<feature type="compositionally biased region" description="Polar residues" evidence="1">
    <location>
        <begin position="269"/>
        <end position="292"/>
    </location>
</feature>
<evidence type="ECO:0000256" key="1">
    <source>
        <dbReference type="SAM" id="MobiDB-lite"/>
    </source>
</evidence>
<feature type="compositionally biased region" description="Low complexity" evidence="1">
    <location>
        <begin position="113"/>
        <end position="122"/>
    </location>
</feature>
<feature type="compositionally biased region" description="Polar residues" evidence="1">
    <location>
        <begin position="178"/>
        <end position="188"/>
    </location>
</feature>
<feature type="region of interest" description="Disordered" evidence="1">
    <location>
        <begin position="452"/>
        <end position="491"/>
    </location>
</feature>